<dbReference type="KEGG" id="pti:PHATRDRAFT_50295"/>
<feature type="domain" description="EF-hand" evidence="2">
    <location>
        <begin position="297"/>
        <end position="332"/>
    </location>
</feature>
<protein>
    <recommendedName>
        <fullName evidence="2">EF-hand domain-containing protein</fullName>
    </recommendedName>
</protein>
<dbReference type="OrthoDB" id="43218at2759"/>
<organism evidence="3 4">
    <name type="scientific">Phaeodactylum tricornutum (strain CCAP 1055/1)</name>
    <dbReference type="NCBI Taxonomy" id="556484"/>
    <lineage>
        <taxon>Eukaryota</taxon>
        <taxon>Sar</taxon>
        <taxon>Stramenopiles</taxon>
        <taxon>Ochrophyta</taxon>
        <taxon>Bacillariophyta</taxon>
        <taxon>Bacillariophyceae</taxon>
        <taxon>Bacillariophycidae</taxon>
        <taxon>Naviculales</taxon>
        <taxon>Phaeodactylaceae</taxon>
        <taxon>Phaeodactylum</taxon>
    </lineage>
</organism>
<keyword evidence="1" id="KW-0106">Calcium</keyword>
<dbReference type="SUPFAM" id="SSF47473">
    <property type="entry name" value="EF-hand"/>
    <property type="match status" value="1"/>
</dbReference>
<keyword evidence="4" id="KW-1185">Reference proteome</keyword>
<dbReference type="Proteomes" id="UP000000759">
    <property type="component" value="Chromosome 28"/>
</dbReference>
<accession>B7GDL6</accession>
<reference evidence="3 4" key="1">
    <citation type="journal article" date="2008" name="Nature">
        <title>The Phaeodactylum genome reveals the evolutionary history of diatom genomes.</title>
        <authorList>
            <person name="Bowler C."/>
            <person name="Allen A.E."/>
            <person name="Badger J.H."/>
            <person name="Grimwood J."/>
            <person name="Jabbari K."/>
            <person name="Kuo A."/>
            <person name="Maheswari U."/>
            <person name="Martens C."/>
            <person name="Maumus F."/>
            <person name="Otillar R.P."/>
            <person name="Rayko E."/>
            <person name="Salamov A."/>
            <person name="Vandepoele K."/>
            <person name="Beszteri B."/>
            <person name="Gruber A."/>
            <person name="Heijde M."/>
            <person name="Katinka M."/>
            <person name="Mock T."/>
            <person name="Valentin K."/>
            <person name="Verret F."/>
            <person name="Berges J.A."/>
            <person name="Brownlee C."/>
            <person name="Cadoret J.P."/>
            <person name="Chiovitti A."/>
            <person name="Choi C.J."/>
            <person name="Coesel S."/>
            <person name="De Martino A."/>
            <person name="Detter J.C."/>
            <person name="Durkin C."/>
            <person name="Falciatore A."/>
            <person name="Fournet J."/>
            <person name="Haruta M."/>
            <person name="Huysman M.J."/>
            <person name="Jenkins B.D."/>
            <person name="Jiroutova K."/>
            <person name="Jorgensen R.E."/>
            <person name="Joubert Y."/>
            <person name="Kaplan A."/>
            <person name="Kroger N."/>
            <person name="Kroth P.G."/>
            <person name="La Roche J."/>
            <person name="Lindquist E."/>
            <person name="Lommer M."/>
            <person name="Martin-Jezequel V."/>
            <person name="Lopez P.J."/>
            <person name="Lucas S."/>
            <person name="Mangogna M."/>
            <person name="McGinnis K."/>
            <person name="Medlin L.K."/>
            <person name="Montsant A."/>
            <person name="Oudot-Le Secq M.P."/>
            <person name="Napoli C."/>
            <person name="Obornik M."/>
            <person name="Parker M.S."/>
            <person name="Petit J.L."/>
            <person name="Porcel B.M."/>
            <person name="Poulsen N."/>
            <person name="Robison M."/>
            <person name="Rychlewski L."/>
            <person name="Rynearson T.A."/>
            <person name="Schmutz J."/>
            <person name="Shapiro H."/>
            <person name="Siaut M."/>
            <person name="Stanley M."/>
            <person name="Sussman M.R."/>
            <person name="Taylor A.R."/>
            <person name="Vardi A."/>
            <person name="von Dassow P."/>
            <person name="Vyverman W."/>
            <person name="Willis A."/>
            <person name="Wyrwicz L.S."/>
            <person name="Rokhsar D.S."/>
            <person name="Weissenbach J."/>
            <person name="Armbrust E.V."/>
            <person name="Green B.R."/>
            <person name="Van de Peer Y."/>
            <person name="Grigoriev I.V."/>
        </authorList>
    </citation>
    <scope>NUCLEOTIDE SEQUENCE [LARGE SCALE GENOMIC DNA]</scope>
    <source>
        <strain evidence="3 4">CCAP 1055/1</strain>
    </source>
</reference>
<proteinExistence type="predicted"/>
<dbReference type="InterPro" id="IPR011992">
    <property type="entry name" value="EF-hand-dom_pair"/>
</dbReference>
<dbReference type="EMBL" id="CM000630">
    <property type="protein sequence ID" value="EEC43367.1"/>
    <property type="molecule type" value="Genomic_DNA"/>
</dbReference>
<dbReference type="RefSeq" id="XP_002185235.1">
    <property type="nucleotide sequence ID" value="XM_002185199.1"/>
</dbReference>
<dbReference type="GO" id="GO:0005509">
    <property type="term" value="F:calcium ion binding"/>
    <property type="evidence" value="ECO:0007669"/>
    <property type="project" value="InterPro"/>
</dbReference>
<dbReference type="Gene3D" id="1.10.238.10">
    <property type="entry name" value="EF-hand"/>
    <property type="match status" value="1"/>
</dbReference>
<dbReference type="InterPro" id="IPR002048">
    <property type="entry name" value="EF_hand_dom"/>
</dbReference>
<dbReference type="AlphaFoldDB" id="B7GDL6"/>
<dbReference type="PROSITE" id="PS00018">
    <property type="entry name" value="EF_HAND_1"/>
    <property type="match status" value="1"/>
</dbReference>
<dbReference type="InParanoid" id="B7GDL6"/>
<name>B7GDL6_PHATC</name>
<dbReference type="GeneID" id="7199130"/>
<dbReference type="PaxDb" id="2850-Phatr50295"/>
<evidence type="ECO:0000259" key="2">
    <source>
        <dbReference type="PROSITE" id="PS50222"/>
    </source>
</evidence>
<reference evidence="4" key="2">
    <citation type="submission" date="2008-08" db="EMBL/GenBank/DDBJ databases">
        <authorList>
            <consortium name="Diatom Consortium"/>
            <person name="Grigoriev I."/>
            <person name="Grimwood J."/>
            <person name="Kuo A."/>
            <person name="Otillar R.P."/>
            <person name="Salamov A."/>
            <person name="Detter J.C."/>
            <person name="Lindquist E."/>
            <person name="Shapiro H."/>
            <person name="Lucas S."/>
            <person name="Glavina del Rio T."/>
            <person name="Pitluck S."/>
            <person name="Rokhsar D."/>
            <person name="Bowler C."/>
        </authorList>
    </citation>
    <scope>GENOME REANNOTATION</scope>
    <source>
        <strain evidence="4">CCAP 1055/1</strain>
    </source>
</reference>
<evidence type="ECO:0000256" key="1">
    <source>
        <dbReference type="ARBA" id="ARBA00022837"/>
    </source>
</evidence>
<evidence type="ECO:0000313" key="3">
    <source>
        <dbReference type="EMBL" id="EEC43367.1"/>
    </source>
</evidence>
<dbReference type="InterPro" id="IPR018247">
    <property type="entry name" value="EF_Hand_1_Ca_BS"/>
</dbReference>
<sequence length="507" mass="57487">MRSTGARRCGVALAHVVRCNGGRSFPSSRRAFSDRLLGYSPMAPNPNPANPEARDIPTAQDVTTSGGVWAPTSAKRDKLAELLGELGPLQTLDDVATKEQVLDLWLADGLAAIVRMTDCTTHNHDNDNNNNNKENNDSTHDDIIARVQEWWRTKADTATTPVLHSVTWEEYLRDVSRELERSLATLPPDRVLRNVRDYLDPFTLPQPPGVDPRPVVTDEWTSGLNDDDDHWKTAVVRFRLLLAQATADTLQTAWKTLTTPSDQDVDRAATRGEALSPASTLPLEALHSVLDAFLAGTCHDRVEALWNLLDRDGDGRLDQDEMNLVCSLAIQPVQLALTRLFREALEARPVRAAWDDKDTPLPMGWRQRRSQARETKRLGNMFPKTLQRHFVNEVEMPHRLRCIYAWANKTHQNNSIESVMVDESTQGSWSGRKRYVELQPKISLDEFRQVQQEHFTHLDRVGTEFLKSFREDLWVAQGKGRQNRELLRDCTLFMTAVCTVDYIIMIL</sequence>
<gene>
    <name evidence="3" type="ORF">PHATRDRAFT_50295</name>
</gene>
<dbReference type="HOGENOM" id="CLU_499211_0_0_1"/>
<dbReference type="eggNOG" id="ENOG502SHGH">
    <property type="taxonomic scope" value="Eukaryota"/>
</dbReference>
<evidence type="ECO:0000313" key="4">
    <source>
        <dbReference type="Proteomes" id="UP000000759"/>
    </source>
</evidence>
<dbReference type="PROSITE" id="PS50222">
    <property type="entry name" value="EF_HAND_2"/>
    <property type="match status" value="1"/>
</dbReference>